<dbReference type="InterPro" id="IPR028987">
    <property type="entry name" value="ATP_synth_B-like_membr_sf"/>
</dbReference>
<dbReference type="GO" id="GO:0046961">
    <property type="term" value="F:proton-transporting ATPase activity, rotational mechanism"/>
    <property type="evidence" value="ECO:0007669"/>
    <property type="project" value="TreeGrafter"/>
</dbReference>
<gene>
    <name evidence="16" type="primary">atpF</name>
    <name evidence="19" type="ORF">SAMN05660964_01025</name>
</gene>
<dbReference type="GO" id="GO:0046933">
    <property type="term" value="F:proton-transporting ATP synthase activity, rotational mechanism"/>
    <property type="evidence" value="ECO:0007669"/>
    <property type="project" value="UniProtKB-UniRule"/>
</dbReference>
<name>A0A1H3Z1R0_9GAMM</name>
<comment type="similarity">
    <text evidence="1 16 17">Belongs to the ATPase B chain family.</text>
</comment>
<dbReference type="GO" id="GO:0005886">
    <property type="term" value="C:plasma membrane"/>
    <property type="evidence" value="ECO:0007669"/>
    <property type="project" value="UniProtKB-SubCell"/>
</dbReference>
<reference evidence="19 20" key="1">
    <citation type="submission" date="2016-10" db="EMBL/GenBank/DDBJ databases">
        <authorList>
            <person name="de Groot N.N."/>
        </authorList>
    </citation>
    <scope>NUCLEOTIDE SEQUENCE [LARGE SCALE GENOMIC DNA]</scope>
    <source>
        <strain evidence="19 20">DSM 21228</strain>
    </source>
</reference>
<keyword evidence="3 16" id="KW-1003">Cell membrane</keyword>
<keyword evidence="8 16" id="KW-1133">Transmembrane helix</keyword>
<keyword evidence="11 16" id="KW-0066">ATP synthesis</keyword>
<evidence type="ECO:0000256" key="10">
    <source>
        <dbReference type="ARBA" id="ARBA00023136"/>
    </source>
</evidence>
<comment type="subcellular location">
    <subcellularLocation>
        <location evidence="16">Cell membrane</location>
        <topology evidence="16">Single-pass membrane protein</topology>
    </subcellularLocation>
    <subcellularLocation>
        <location evidence="15">Endomembrane system</location>
        <topology evidence="15">Single-pass membrane protein</topology>
    </subcellularLocation>
</comment>
<dbReference type="CDD" id="cd06503">
    <property type="entry name" value="ATP-synt_Fo_b"/>
    <property type="match status" value="1"/>
</dbReference>
<comment type="subunit">
    <text evidence="14">F-type ATPases have 2 components, F(1) - the catalytic core - and F(0) - the membrane proton channel. F(1) has five subunits: alpha(3), beta(3), gamma(1), delta(1), epsilon(1). F(0) has four main subunits: a(1), b(2) and c(10-14). The alpha and beta chains form an alternating ring which encloses part of the gamma chain. F(1) is attached to F(0) by a central stalk formed by the gamma and epsilon chains, while a peripheral stalk is formed by the delta and b chains.</text>
</comment>
<evidence type="ECO:0000256" key="5">
    <source>
        <dbReference type="ARBA" id="ARBA00022547"/>
    </source>
</evidence>
<keyword evidence="6 16" id="KW-0812">Transmembrane</keyword>
<keyword evidence="18" id="KW-0175">Coiled coil</keyword>
<comment type="function">
    <text evidence="13">Component of the F(0) channel, it forms part of the peripheral stalk, linking F(1) to F(0). The b'-subunit is a diverged and duplicated form of b found in plants and photosynthetic bacteria.</text>
</comment>
<evidence type="ECO:0000256" key="6">
    <source>
        <dbReference type="ARBA" id="ARBA00022692"/>
    </source>
</evidence>
<keyword evidence="7 16" id="KW-0375">Hydrogen ion transport</keyword>
<evidence type="ECO:0000256" key="7">
    <source>
        <dbReference type="ARBA" id="ARBA00022781"/>
    </source>
</evidence>
<evidence type="ECO:0000256" key="15">
    <source>
        <dbReference type="ARBA" id="ARBA00037847"/>
    </source>
</evidence>
<evidence type="ECO:0000256" key="12">
    <source>
        <dbReference type="ARBA" id="ARBA00025198"/>
    </source>
</evidence>
<protein>
    <recommendedName>
        <fullName evidence="16">ATP synthase subunit b</fullName>
    </recommendedName>
    <alternativeName>
        <fullName evidence="16">ATP synthase F(0) sector subunit b</fullName>
    </alternativeName>
    <alternativeName>
        <fullName evidence="16">ATPase subunit I</fullName>
    </alternativeName>
    <alternativeName>
        <fullName evidence="16">F-type ATPase subunit b</fullName>
        <shortName evidence="16">F-ATPase subunit b</shortName>
    </alternativeName>
</protein>
<dbReference type="RefSeq" id="WP_093066076.1">
    <property type="nucleotide sequence ID" value="NZ_FNQP01000005.1"/>
</dbReference>
<dbReference type="InterPro" id="IPR002146">
    <property type="entry name" value="ATP_synth_b/b'su_bac/chlpt"/>
</dbReference>
<comment type="subunit">
    <text evidence="16">F-type ATPases have 2 components, F(1) - the catalytic core - and F(0) - the membrane proton channel. F(1) has five subunits: alpha(3), beta(3), gamma(1), delta(1), epsilon(1). F(0) has three main subunits: a(1), b(2) and c(10-14). The alpha and beta chains form an alternating ring which encloses part of the gamma chain. F(1) is attached to F(0) by a central stalk formed by the gamma and epsilon chains, while a peripheral stalk is formed by the delta and b chains.</text>
</comment>
<dbReference type="OrthoDB" id="9788020at2"/>
<evidence type="ECO:0000256" key="14">
    <source>
        <dbReference type="ARBA" id="ARBA00026054"/>
    </source>
</evidence>
<evidence type="ECO:0000313" key="19">
    <source>
        <dbReference type="EMBL" id="SEA17685.1"/>
    </source>
</evidence>
<keyword evidence="5 16" id="KW-0138">CF(0)</keyword>
<evidence type="ECO:0000256" key="2">
    <source>
        <dbReference type="ARBA" id="ARBA00022448"/>
    </source>
</evidence>
<sequence>MNVTATLIGQMIVFSILIWFIKGVLWEPMLKVLEDRKARIADGLAAAEKGKHEEELARQHALDELKKAKAEAAEIVAQAQKRASEIVDEAKNAAVEEAGRVKVAAQADIEQEVSRARESLRSQVSALAIAGAEKILGREVDAKAHAKALDELAAQI</sequence>
<keyword evidence="4" id="KW-0997">Cell inner membrane</keyword>
<dbReference type="GO" id="GO:0045259">
    <property type="term" value="C:proton-transporting ATP synthase complex"/>
    <property type="evidence" value="ECO:0007669"/>
    <property type="project" value="UniProtKB-KW"/>
</dbReference>
<evidence type="ECO:0000256" key="9">
    <source>
        <dbReference type="ARBA" id="ARBA00023065"/>
    </source>
</evidence>
<evidence type="ECO:0000256" key="13">
    <source>
        <dbReference type="ARBA" id="ARBA00025614"/>
    </source>
</evidence>
<evidence type="ECO:0000256" key="16">
    <source>
        <dbReference type="HAMAP-Rule" id="MF_01398"/>
    </source>
</evidence>
<dbReference type="EMBL" id="FNQP01000005">
    <property type="protein sequence ID" value="SEA17685.1"/>
    <property type="molecule type" value="Genomic_DNA"/>
</dbReference>
<dbReference type="PANTHER" id="PTHR33445:SF1">
    <property type="entry name" value="ATP SYNTHASE SUBUNIT B"/>
    <property type="match status" value="1"/>
</dbReference>
<feature type="coiled-coil region" evidence="18">
    <location>
        <begin position="51"/>
        <end position="96"/>
    </location>
</feature>
<evidence type="ECO:0000256" key="1">
    <source>
        <dbReference type="ARBA" id="ARBA00005513"/>
    </source>
</evidence>
<dbReference type="Gene3D" id="1.20.5.620">
    <property type="entry name" value="F1F0 ATP synthase subunit B, membrane domain"/>
    <property type="match status" value="1"/>
</dbReference>
<accession>A0A1H3Z1R0</accession>
<dbReference type="Proteomes" id="UP000199397">
    <property type="component" value="Unassembled WGS sequence"/>
</dbReference>
<dbReference type="InterPro" id="IPR005864">
    <property type="entry name" value="ATP_synth_F0_bsu_bac"/>
</dbReference>
<evidence type="ECO:0000256" key="11">
    <source>
        <dbReference type="ARBA" id="ARBA00023310"/>
    </source>
</evidence>
<comment type="function">
    <text evidence="12 16">F(1)F(0) ATP synthase produces ATP from ADP in the presence of a proton or sodium gradient. F-type ATPases consist of two structural domains, F(1) containing the extramembraneous catalytic core and F(0) containing the membrane proton channel, linked together by a central stalk and a peripheral stalk. During catalysis, ATP synthesis in the catalytic domain of F(1) is coupled via a rotary mechanism of the central stalk subunits to proton translocation.</text>
</comment>
<feature type="transmembrane region" description="Helical" evidence="16">
    <location>
        <begin position="6"/>
        <end position="26"/>
    </location>
</feature>
<dbReference type="Pfam" id="PF00430">
    <property type="entry name" value="ATP-synt_B"/>
    <property type="match status" value="1"/>
</dbReference>
<proteinExistence type="inferred from homology"/>
<evidence type="ECO:0000256" key="17">
    <source>
        <dbReference type="RuleBase" id="RU003848"/>
    </source>
</evidence>
<evidence type="ECO:0000256" key="8">
    <source>
        <dbReference type="ARBA" id="ARBA00022989"/>
    </source>
</evidence>
<keyword evidence="9 16" id="KW-0406">Ion transport</keyword>
<dbReference type="AlphaFoldDB" id="A0A1H3Z1R0"/>
<evidence type="ECO:0000256" key="4">
    <source>
        <dbReference type="ARBA" id="ARBA00022519"/>
    </source>
</evidence>
<dbReference type="FunFam" id="1.20.5.620:FF:000001">
    <property type="entry name" value="ATP synthase subunit b"/>
    <property type="match status" value="1"/>
</dbReference>
<keyword evidence="10 16" id="KW-0472">Membrane</keyword>
<evidence type="ECO:0000313" key="20">
    <source>
        <dbReference type="Proteomes" id="UP000199397"/>
    </source>
</evidence>
<dbReference type="STRING" id="525918.SAMN05660964_01025"/>
<keyword evidence="20" id="KW-1185">Reference proteome</keyword>
<dbReference type="SUPFAM" id="SSF81573">
    <property type="entry name" value="F1F0 ATP synthase subunit B, membrane domain"/>
    <property type="match status" value="1"/>
</dbReference>
<dbReference type="InterPro" id="IPR050059">
    <property type="entry name" value="ATP_synthase_B_chain"/>
</dbReference>
<dbReference type="NCBIfam" id="NF004411">
    <property type="entry name" value="PRK05759.1-2"/>
    <property type="match status" value="1"/>
</dbReference>
<keyword evidence="2 16" id="KW-0813">Transport</keyword>
<evidence type="ECO:0000256" key="18">
    <source>
        <dbReference type="SAM" id="Coils"/>
    </source>
</evidence>
<dbReference type="GO" id="GO:0012505">
    <property type="term" value="C:endomembrane system"/>
    <property type="evidence" value="ECO:0007669"/>
    <property type="project" value="UniProtKB-SubCell"/>
</dbReference>
<organism evidence="19 20">
    <name type="scientific">Thiothrix caldifontis</name>
    <dbReference type="NCBI Taxonomy" id="525918"/>
    <lineage>
        <taxon>Bacteria</taxon>
        <taxon>Pseudomonadati</taxon>
        <taxon>Pseudomonadota</taxon>
        <taxon>Gammaproteobacteria</taxon>
        <taxon>Thiotrichales</taxon>
        <taxon>Thiotrichaceae</taxon>
        <taxon>Thiothrix</taxon>
    </lineage>
</organism>
<dbReference type="PANTHER" id="PTHR33445">
    <property type="entry name" value="ATP SYNTHASE SUBUNIT B', CHLOROPLASTIC"/>
    <property type="match status" value="1"/>
</dbReference>
<dbReference type="HAMAP" id="MF_01398">
    <property type="entry name" value="ATP_synth_b_bprime"/>
    <property type="match status" value="1"/>
</dbReference>
<evidence type="ECO:0000256" key="3">
    <source>
        <dbReference type="ARBA" id="ARBA00022475"/>
    </source>
</evidence>
<dbReference type="NCBIfam" id="TIGR01144">
    <property type="entry name" value="ATP_synt_b"/>
    <property type="match status" value="1"/>
</dbReference>